<feature type="non-terminal residue" evidence="1">
    <location>
        <position position="1"/>
    </location>
</feature>
<dbReference type="AlphaFoldDB" id="A0A1R3KI54"/>
<reference evidence="1 2" key="1">
    <citation type="submission" date="2013-09" db="EMBL/GenBank/DDBJ databases">
        <title>Corchorus capsularis genome sequencing.</title>
        <authorList>
            <person name="Alam M."/>
            <person name="Haque M.S."/>
            <person name="Islam M.S."/>
            <person name="Emdad E.M."/>
            <person name="Islam M.M."/>
            <person name="Ahmed B."/>
            <person name="Halim A."/>
            <person name="Hossen Q.M.M."/>
            <person name="Hossain M.Z."/>
            <person name="Ahmed R."/>
            <person name="Khan M.M."/>
            <person name="Islam R."/>
            <person name="Rashid M.M."/>
            <person name="Khan S.A."/>
            <person name="Rahman M.S."/>
            <person name="Alam M."/>
        </authorList>
    </citation>
    <scope>NUCLEOTIDE SEQUENCE [LARGE SCALE GENOMIC DNA]</scope>
    <source>
        <strain evidence="2">cv. CVL-1</strain>
        <tissue evidence="1">Whole seedling</tissue>
    </source>
</reference>
<protein>
    <submittedName>
        <fullName evidence="1">Uncharacterized protein</fullName>
    </submittedName>
</protein>
<evidence type="ECO:0000313" key="2">
    <source>
        <dbReference type="Proteomes" id="UP000188268"/>
    </source>
</evidence>
<name>A0A1R3KI54_COCAP</name>
<dbReference type="EMBL" id="AWWV01004800">
    <property type="protein sequence ID" value="OMP06739.1"/>
    <property type="molecule type" value="Genomic_DNA"/>
</dbReference>
<sequence>TYVDAPLIMELTPQKDLAR</sequence>
<gene>
    <name evidence="1" type="ORF">CCACVL1_01450</name>
</gene>
<organism evidence="1 2">
    <name type="scientific">Corchorus capsularis</name>
    <name type="common">Jute</name>
    <dbReference type="NCBI Taxonomy" id="210143"/>
    <lineage>
        <taxon>Eukaryota</taxon>
        <taxon>Viridiplantae</taxon>
        <taxon>Streptophyta</taxon>
        <taxon>Embryophyta</taxon>
        <taxon>Tracheophyta</taxon>
        <taxon>Spermatophyta</taxon>
        <taxon>Magnoliopsida</taxon>
        <taxon>eudicotyledons</taxon>
        <taxon>Gunneridae</taxon>
        <taxon>Pentapetalae</taxon>
        <taxon>rosids</taxon>
        <taxon>malvids</taxon>
        <taxon>Malvales</taxon>
        <taxon>Malvaceae</taxon>
        <taxon>Grewioideae</taxon>
        <taxon>Apeibeae</taxon>
        <taxon>Corchorus</taxon>
    </lineage>
</organism>
<evidence type="ECO:0000313" key="1">
    <source>
        <dbReference type="EMBL" id="OMP06739.1"/>
    </source>
</evidence>
<accession>A0A1R3KI54</accession>
<dbReference type="Proteomes" id="UP000188268">
    <property type="component" value="Unassembled WGS sequence"/>
</dbReference>
<keyword evidence="2" id="KW-1185">Reference proteome</keyword>
<proteinExistence type="predicted"/>
<comment type="caution">
    <text evidence="1">The sequence shown here is derived from an EMBL/GenBank/DDBJ whole genome shotgun (WGS) entry which is preliminary data.</text>
</comment>